<keyword evidence="1" id="KW-0645">Protease</keyword>
<evidence type="ECO:0000313" key="7">
    <source>
        <dbReference type="Proteomes" id="UP000826550"/>
    </source>
</evidence>
<keyword evidence="3" id="KW-0378">Hydrolase</keyword>
<reference evidence="6 7" key="1">
    <citation type="submission" date="2020-01" db="EMBL/GenBank/DDBJ databases">
        <title>Vast differences in strain-level diversity in the gut microbiota of two closely related honey bee species.</title>
        <authorList>
            <person name="Ellegaard K.M."/>
            <person name="Suenami S."/>
            <person name="Miyazaki R."/>
            <person name="Engel P."/>
        </authorList>
    </citation>
    <scope>NUCLEOTIDE SEQUENCE [LARGE SCALE GENOMIC DNA]</scope>
    <source>
        <strain evidence="6 7">ESL0416</strain>
    </source>
</reference>
<organism evidence="6 7">
    <name type="scientific">Lactobacillus panisapium</name>
    <dbReference type="NCBI Taxonomy" id="2012495"/>
    <lineage>
        <taxon>Bacteria</taxon>
        <taxon>Bacillati</taxon>
        <taxon>Bacillota</taxon>
        <taxon>Bacilli</taxon>
        <taxon>Lactobacillales</taxon>
        <taxon>Lactobacillaceae</taxon>
        <taxon>Lactobacillus</taxon>
    </lineage>
</organism>
<evidence type="ECO:0000259" key="5">
    <source>
        <dbReference type="Pfam" id="PF00413"/>
    </source>
</evidence>
<evidence type="ECO:0000313" key="6">
    <source>
        <dbReference type="EMBL" id="QYN52122.1"/>
    </source>
</evidence>
<dbReference type="RefSeq" id="WP_220220608.1">
    <property type="nucleotide sequence ID" value="NZ_CP048268.1"/>
</dbReference>
<dbReference type="Gene3D" id="3.40.390.10">
    <property type="entry name" value="Collagenase (Catalytic Domain)"/>
    <property type="match status" value="1"/>
</dbReference>
<dbReference type="SUPFAM" id="SSF55486">
    <property type="entry name" value="Metalloproteases ('zincins'), catalytic domain"/>
    <property type="match status" value="1"/>
</dbReference>
<dbReference type="CDD" id="cd04268">
    <property type="entry name" value="ZnMc_MMP_like"/>
    <property type="match status" value="1"/>
</dbReference>
<feature type="domain" description="Peptidase M10 metallopeptidase" evidence="5">
    <location>
        <begin position="96"/>
        <end position="220"/>
    </location>
</feature>
<evidence type="ECO:0000256" key="3">
    <source>
        <dbReference type="ARBA" id="ARBA00022801"/>
    </source>
</evidence>
<sequence>MRNFHHFLNKLACALIAVIAISGCFEPLDNNILSSNPNQVVYAKKAKKVKKAKRAKKHAKKSAKKTKKVNASTDWRWPKPKATVYLDLDGNKNLLSASDEAIKTWNDTGAFTFVKTKNKKNADITVEQVYSPNTNYAGYTTFHYYVKSGLLFSADTKLNTYYLDNFSSYNYSYERVVNTVEHELGHAIGLKHNNGQSVMYPTGSIYPIQDIDIQNVKKLYAN</sequence>
<evidence type="ECO:0000256" key="4">
    <source>
        <dbReference type="ARBA" id="ARBA00022833"/>
    </source>
</evidence>
<keyword evidence="4" id="KW-0862">Zinc</keyword>
<dbReference type="GO" id="GO:0008237">
    <property type="term" value="F:metallopeptidase activity"/>
    <property type="evidence" value="ECO:0007669"/>
    <property type="project" value="UniProtKB-KW"/>
</dbReference>
<dbReference type="Proteomes" id="UP000826550">
    <property type="component" value="Chromosome"/>
</dbReference>
<name>A0ABX8W629_9LACO</name>
<dbReference type="EMBL" id="CP048268">
    <property type="protein sequence ID" value="QYN52122.1"/>
    <property type="molecule type" value="Genomic_DNA"/>
</dbReference>
<keyword evidence="7" id="KW-1185">Reference proteome</keyword>
<dbReference type="InterPro" id="IPR001818">
    <property type="entry name" value="Pept_M10_metallopeptidase"/>
</dbReference>
<evidence type="ECO:0000256" key="2">
    <source>
        <dbReference type="ARBA" id="ARBA00022723"/>
    </source>
</evidence>
<accession>A0ABX8W629</accession>
<evidence type="ECO:0000256" key="1">
    <source>
        <dbReference type="ARBA" id="ARBA00022670"/>
    </source>
</evidence>
<proteinExistence type="predicted"/>
<dbReference type="Pfam" id="PF00413">
    <property type="entry name" value="Peptidase_M10"/>
    <property type="match status" value="1"/>
</dbReference>
<keyword evidence="2" id="KW-0479">Metal-binding</keyword>
<dbReference type="PROSITE" id="PS51257">
    <property type="entry name" value="PROKAR_LIPOPROTEIN"/>
    <property type="match status" value="1"/>
</dbReference>
<keyword evidence="6" id="KW-0482">Metalloprotease</keyword>
<protein>
    <submittedName>
        <fullName evidence="6">Matrixin family metalloprotease</fullName>
    </submittedName>
</protein>
<gene>
    <name evidence="6" type="ORF">GYM71_01190</name>
</gene>
<dbReference type="InterPro" id="IPR024079">
    <property type="entry name" value="MetalloPept_cat_dom_sf"/>
</dbReference>